<accession>A0A7S1NF04</accession>
<keyword evidence="5" id="KW-0472">Membrane</keyword>
<keyword evidence="5" id="KW-1133">Transmembrane helix</keyword>
<dbReference type="AlphaFoldDB" id="A0A7S1NF04"/>
<feature type="region of interest" description="SAM motif II" evidence="4">
    <location>
        <begin position="362"/>
        <end position="370"/>
    </location>
</feature>
<evidence type="ECO:0000256" key="2">
    <source>
        <dbReference type="ARBA" id="ARBA00022679"/>
    </source>
</evidence>
<dbReference type="CDD" id="cd02440">
    <property type="entry name" value="AdoMet_MTases"/>
    <property type="match status" value="1"/>
</dbReference>
<dbReference type="PANTHER" id="PTHR44068:SF11">
    <property type="entry name" value="GERANYL DIPHOSPHATE 2-C-METHYLTRANSFERASE"/>
    <property type="match status" value="1"/>
</dbReference>
<keyword evidence="3 4" id="KW-0949">S-adenosyl-L-methionine</keyword>
<name>A0A7S1NF04_9EUGL</name>
<dbReference type="Gene3D" id="3.40.50.150">
    <property type="entry name" value="Vaccinia Virus protein VP39"/>
    <property type="match status" value="1"/>
</dbReference>
<keyword evidence="1 4" id="KW-0489">Methyltransferase</keyword>
<dbReference type="InterPro" id="IPR013216">
    <property type="entry name" value="Methyltransf_11"/>
</dbReference>
<comment type="similarity">
    <text evidence="4">Belongs to the class I-like SAM-binding methyltransferase superfamily. gTMT family.</text>
</comment>
<evidence type="ECO:0000256" key="3">
    <source>
        <dbReference type="ARBA" id="ARBA00022691"/>
    </source>
</evidence>
<evidence type="ECO:0000313" key="7">
    <source>
        <dbReference type="EMBL" id="CAD9015691.1"/>
    </source>
</evidence>
<sequence>MADQTAPAAFNCPRLRLVGLAVVPALVAAVLLVISQKSEASSSLWAPLTSTRPPANAARGLTARRTIAAEDHGTHSTHIDAPSPDLREEEHYVVPKHFSMFDAPLINRRVAVGSAAMLSVAHAQSAAAITLPQPVQSSVALVQTLFSTWASPLFCVYLSMGLLATAALSNIMNLDSTVMLAVQLTVATAAATYAAIAVGLTVLGGFAGALALTGAFFLREIFKSSRRADPSLQERIATFYDETSQVWEEVWGDHMHHGLYKKGVAIKTHQQNLDAQEDMIEEILKYGNVRNLEGDIKILDAGCGIGGSSRSMARMFPKAQLTGITLSPFQQQRATALTASAGLSDRVAFRVEDAMKTSFPDNTFDVVYSMESGEHMPDKKGFVAECMRVLKPGGVLVMAVWCHREVPPQLNKSEVSLLEKIYKVYALPYVCALSDFERYAKELGMEKTKFDDWSDSIKPFWWQVIKKAVSIQGITGLIKSGMTAIYGAWAAGWMQLAVERRVFVFGAFTATKPATI</sequence>
<feature type="transmembrane region" description="Helical" evidence="5">
    <location>
        <begin position="192"/>
        <end position="218"/>
    </location>
</feature>
<dbReference type="PANTHER" id="PTHR44068">
    <property type="entry name" value="ZGC:194242"/>
    <property type="match status" value="1"/>
</dbReference>
<feature type="transmembrane region" description="Helical" evidence="5">
    <location>
        <begin position="15"/>
        <end position="34"/>
    </location>
</feature>
<feature type="region of interest" description="SAM motif III" evidence="4">
    <location>
        <begin position="389"/>
        <end position="398"/>
    </location>
</feature>
<evidence type="ECO:0000256" key="1">
    <source>
        <dbReference type="ARBA" id="ARBA00022603"/>
    </source>
</evidence>
<dbReference type="Pfam" id="PF08241">
    <property type="entry name" value="Methyltransf_11"/>
    <property type="match status" value="1"/>
</dbReference>
<dbReference type="GO" id="GO:0008757">
    <property type="term" value="F:S-adenosylmethionine-dependent methyltransferase activity"/>
    <property type="evidence" value="ECO:0007669"/>
    <property type="project" value="InterPro"/>
</dbReference>
<dbReference type="PROSITE" id="PS51581">
    <property type="entry name" value="SAM_GTMT"/>
    <property type="match status" value="1"/>
</dbReference>
<dbReference type="GO" id="GO:0032259">
    <property type="term" value="P:methylation"/>
    <property type="evidence" value="ECO:0007669"/>
    <property type="project" value="UniProtKB-UniRule"/>
</dbReference>
<keyword evidence="2 4" id="KW-0808">Transferase</keyword>
<keyword evidence="5" id="KW-0812">Transmembrane</keyword>
<evidence type="ECO:0000256" key="4">
    <source>
        <dbReference type="PROSITE-ProRule" id="PRU00914"/>
    </source>
</evidence>
<organism evidence="7">
    <name type="scientific">Eutreptiella gymnastica</name>
    <dbReference type="NCBI Taxonomy" id="73025"/>
    <lineage>
        <taxon>Eukaryota</taxon>
        <taxon>Discoba</taxon>
        <taxon>Euglenozoa</taxon>
        <taxon>Euglenida</taxon>
        <taxon>Spirocuta</taxon>
        <taxon>Euglenophyceae</taxon>
        <taxon>Eutreptiales</taxon>
        <taxon>Eutreptiaceae</taxon>
        <taxon>Eutreptiella</taxon>
    </lineage>
</organism>
<reference evidence="7" key="1">
    <citation type="submission" date="2021-01" db="EMBL/GenBank/DDBJ databases">
        <authorList>
            <person name="Corre E."/>
            <person name="Pelletier E."/>
            <person name="Niang G."/>
            <person name="Scheremetjew M."/>
            <person name="Finn R."/>
            <person name="Kale V."/>
            <person name="Holt S."/>
            <person name="Cochrane G."/>
            <person name="Meng A."/>
            <person name="Brown T."/>
            <person name="Cohen L."/>
        </authorList>
    </citation>
    <scope>NUCLEOTIDE SEQUENCE</scope>
    <source>
        <strain evidence="7">NIES-381</strain>
    </source>
</reference>
<evidence type="ECO:0000259" key="6">
    <source>
        <dbReference type="Pfam" id="PF08241"/>
    </source>
</evidence>
<dbReference type="InterPro" id="IPR029063">
    <property type="entry name" value="SAM-dependent_MTases_sf"/>
</dbReference>
<dbReference type="SUPFAM" id="SSF53335">
    <property type="entry name" value="S-adenosyl-L-methionine-dependent methyltransferases"/>
    <property type="match status" value="1"/>
</dbReference>
<feature type="domain" description="Methyltransferase type 11" evidence="6">
    <location>
        <begin position="299"/>
        <end position="398"/>
    </location>
</feature>
<feature type="region of interest" description="SAM motif I" evidence="4">
    <location>
        <begin position="298"/>
        <end position="307"/>
    </location>
</feature>
<dbReference type="EMBL" id="HBGA01071706">
    <property type="protein sequence ID" value="CAD9015691.1"/>
    <property type="molecule type" value="Transcribed_RNA"/>
</dbReference>
<gene>
    <name evidence="7" type="ORF">EGYM00392_LOCUS26799</name>
</gene>
<proteinExistence type="inferred from homology"/>
<protein>
    <recommendedName>
        <fullName evidence="6">Methyltransferase type 11 domain-containing protein</fullName>
    </recommendedName>
</protein>
<dbReference type="InterPro" id="IPR050447">
    <property type="entry name" value="Erg6_SMT_methyltransf"/>
</dbReference>
<evidence type="ECO:0000256" key="5">
    <source>
        <dbReference type="SAM" id="Phobius"/>
    </source>
</evidence>
<dbReference type="InterPro" id="IPR025774">
    <property type="entry name" value="PiNMT-like"/>
</dbReference>
<feature type="transmembrane region" description="Helical" evidence="5">
    <location>
        <begin position="153"/>
        <end position="172"/>
    </location>
</feature>